<dbReference type="Pfam" id="PF11066">
    <property type="entry name" value="DUF2867"/>
    <property type="match status" value="1"/>
</dbReference>
<name>A0ABT3IV63_9BACT</name>
<dbReference type="Proteomes" id="UP001207742">
    <property type="component" value="Unassembled WGS sequence"/>
</dbReference>
<dbReference type="EMBL" id="JAPDNS010000002">
    <property type="protein sequence ID" value="MCW3487892.1"/>
    <property type="molecule type" value="Genomic_DNA"/>
</dbReference>
<organism evidence="1 2">
    <name type="scientific">Chitinophaga nivalis</name>
    <dbReference type="NCBI Taxonomy" id="2991709"/>
    <lineage>
        <taxon>Bacteria</taxon>
        <taxon>Pseudomonadati</taxon>
        <taxon>Bacteroidota</taxon>
        <taxon>Chitinophagia</taxon>
        <taxon>Chitinophagales</taxon>
        <taxon>Chitinophagaceae</taxon>
        <taxon>Chitinophaga</taxon>
    </lineage>
</organism>
<evidence type="ECO:0000313" key="2">
    <source>
        <dbReference type="Proteomes" id="UP001207742"/>
    </source>
</evidence>
<dbReference type="InterPro" id="IPR021295">
    <property type="entry name" value="DUF2867"/>
</dbReference>
<comment type="caution">
    <text evidence="1">The sequence shown here is derived from an EMBL/GenBank/DDBJ whole genome shotgun (WGS) entry which is preliminary data.</text>
</comment>
<reference evidence="1 2" key="1">
    <citation type="submission" date="2022-10" db="EMBL/GenBank/DDBJ databases">
        <title>Chitinophaga nivalis PC15 sp. nov., isolated from Pyeongchang county, South Korea.</title>
        <authorList>
            <person name="Trinh H.N."/>
        </authorList>
    </citation>
    <scope>NUCLEOTIDE SEQUENCE [LARGE SCALE GENOMIC DNA]</scope>
    <source>
        <strain evidence="1 2">PC14</strain>
    </source>
</reference>
<sequence>MRISKTTLPDSSLLKQAGQRIDYQDGFSTIITATPPVTIEQTGNAFFSYSPRWVNGMMTVRDKLVGLFGLKTTGNGPRQITITPGAQAGVFKIMDKTEQELIIGQDDKHLDFRVSLLLQQQTPAAQQLTCTTVVYYHNIWGRIYFIFVKPFHRLIVPAMLKNIQQHLHG</sequence>
<accession>A0ABT3IV63</accession>
<protein>
    <submittedName>
        <fullName evidence="1">DUF2867 domain-containing protein</fullName>
    </submittedName>
</protein>
<gene>
    <name evidence="1" type="ORF">OL497_28630</name>
</gene>
<evidence type="ECO:0000313" key="1">
    <source>
        <dbReference type="EMBL" id="MCW3487892.1"/>
    </source>
</evidence>
<dbReference type="RefSeq" id="WP_264734698.1">
    <property type="nucleotide sequence ID" value="NZ_JAPDNR010000001.1"/>
</dbReference>
<keyword evidence="2" id="KW-1185">Reference proteome</keyword>
<proteinExistence type="predicted"/>